<evidence type="ECO:0000256" key="1">
    <source>
        <dbReference type="SAM" id="Phobius"/>
    </source>
</evidence>
<dbReference type="AlphaFoldDB" id="A0A9P4WF50"/>
<feature type="transmembrane region" description="Helical" evidence="1">
    <location>
        <begin position="18"/>
        <end position="39"/>
    </location>
</feature>
<reference evidence="2" key="1">
    <citation type="submission" date="2019-04" db="EMBL/GenBank/DDBJ databases">
        <title>Sequencing of skin fungus with MAO and IRED activity.</title>
        <authorList>
            <person name="Marsaioli A.J."/>
            <person name="Bonatto J.M.C."/>
            <person name="Reis Junior O."/>
        </authorList>
    </citation>
    <scope>NUCLEOTIDE SEQUENCE</scope>
    <source>
        <strain evidence="2">28M1</strain>
    </source>
</reference>
<feature type="non-terminal residue" evidence="2">
    <location>
        <position position="1"/>
    </location>
</feature>
<evidence type="ECO:0000313" key="3">
    <source>
        <dbReference type="Proteomes" id="UP000758155"/>
    </source>
</evidence>
<comment type="caution">
    <text evidence="2">The sequence shown here is derived from an EMBL/GenBank/DDBJ whole genome shotgun (WGS) entry which is preliminary data.</text>
</comment>
<keyword evidence="3" id="KW-1185">Reference proteome</keyword>
<feature type="transmembrane region" description="Helical" evidence="1">
    <location>
        <begin position="51"/>
        <end position="71"/>
    </location>
</feature>
<sequence>MLPSFYAHDPQLRFDRSLLFVVVIVPFVLGHVFIALVYVTNRDTGRHNDCTIIQVMLAIIFGLIDLAYNLLSSRIYRWGPVPIAGVLVGVCSLLACGALIL</sequence>
<proteinExistence type="predicted"/>
<dbReference type="EMBL" id="SWKV01000554">
    <property type="protein sequence ID" value="KAF3014371.1"/>
    <property type="molecule type" value="Genomic_DNA"/>
</dbReference>
<name>A0A9P4WF50_9PLEO</name>
<keyword evidence="1" id="KW-1133">Transmembrane helix</keyword>
<dbReference type="Proteomes" id="UP000758155">
    <property type="component" value="Unassembled WGS sequence"/>
</dbReference>
<gene>
    <name evidence="2" type="ORF">E8E12_000014</name>
</gene>
<evidence type="ECO:0000313" key="2">
    <source>
        <dbReference type="EMBL" id="KAF3014371.1"/>
    </source>
</evidence>
<organism evidence="2 3">
    <name type="scientific">Didymella heteroderae</name>
    <dbReference type="NCBI Taxonomy" id="1769908"/>
    <lineage>
        <taxon>Eukaryota</taxon>
        <taxon>Fungi</taxon>
        <taxon>Dikarya</taxon>
        <taxon>Ascomycota</taxon>
        <taxon>Pezizomycotina</taxon>
        <taxon>Dothideomycetes</taxon>
        <taxon>Pleosporomycetidae</taxon>
        <taxon>Pleosporales</taxon>
        <taxon>Pleosporineae</taxon>
        <taxon>Didymellaceae</taxon>
        <taxon>Didymella</taxon>
    </lineage>
</organism>
<keyword evidence="1" id="KW-0812">Transmembrane</keyword>
<protein>
    <submittedName>
        <fullName evidence="2">Uncharacterized protein</fullName>
    </submittedName>
</protein>
<keyword evidence="1" id="KW-0472">Membrane</keyword>
<feature type="transmembrane region" description="Helical" evidence="1">
    <location>
        <begin position="83"/>
        <end position="100"/>
    </location>
</feature>
<accession>A0A9P4WF50</accession>